<evidence type="ECO:0000313" key="2">
    <source>
        <dbReference type="EMBL" id="NEN24762.1"/>
    </source>
</evidence>
<name>A0A7K3WV19_9FLAO</name>
<organism evidence="2 3">
    <name type="scientific">Cryomorpha ignava</name>
    <dbReference type="NCBI Taxonomy" id="101383"/>
    <lineage>
        <taxon>Bacteria</taxon>
        <taxon>Pseudomonadati</taxon>
        <taxon>Bacteroidota</taxon>
        <taxon>Flavobacteriia</taxon>
        <taxon>Flavobacteriales</taxon>
        <taxon>Cryomorphaceae</taxon>
        <taxon>Cryomorpha</taxon>
    </lineage>
</organism>
<dbReference type="Pfam" id="PF19780">
    <property type="entry name" value="DUF6265"/>
    <property type="match status" value="1"/>
</dbReference>
<dbReference type="Proteomes" id="UP000486602">
    <property type="component" value="Unassembled WGS sequence"/>
</dbReference>
<keyword evidence="3" id="KW-1185">Reference proteome</keyword>
<dbReference type="RefSeq" id="WP_163286155.1">
    <property type="nucleotide sequence ID" value="NZ_JAAGVY010000032.1"/>
</dbReference>
<dbReference type="EMBL" id="JAAGVY010000032">
    <property type="protein sequence ID" value="NEN24762.1"/>
    <property type="molecule type" value="Genomic_DNA"/>
</dbReference>
<protein>
    <recommendedName>
        <fullName evidence="1">DUF6265 domain-containing protein</fullName>
    </recommendedName>
</protein>
<accession>A0A7K3WV19</accession>
<evidence type="ECO:0000259" key="1">
    <source>
        <dbReference type="Pfam" id="PF19780"/>
    </source>
</evidence>
<feature type="domain" description="DUF6265" evidence="1">
    <location>
        <begin position="44"/>
        <end position="151"/>
    </location>
</feature>
<evidence type="ECO:0000313" key="3">
    <source>
        <dbReference type="Proteomes" id="UP000486602"/>
    </source>
</evidence>
<sequence>MKKIFLIISITLISAWCIGQENFENTLKYSETEASPKAKLQDLAWIAGHWKGKAMGGEIEEVWTPALGGSMMGSFKLVADGKVLFYELETITEENETLILRIKHFSDDLKGWEEKDETEDFKLVKLTEGAAYFDQLTFKKVGDDLLNIYIVIATEKGEEQVLFQYKRVK</sequence>
<reference evidence="2 3" key="1">
    <citation type="submission" date="2020-02" db="EMBL/GenBank/DDBJ databases">
        <title>Out from the shadows clarifying the taxonomy of the family Cryomorphaceae and related taxa by utilizing the GTDB taxonomic framework.</title>
        <authorList>
            <person name="Bowman J.P."/>
        </authorList>
    </citation>
    <scope>NUCLEOTIDE SEQUENCE [LARGE SCALE GENOMIC DNA]</scope>
    <source>
        <strain evidence="2 3">QSSC 1-22</strain>
    </source>
</reference>
<dbReference type="AlphaFoldDB" id="A0A7K3WV19"/>
<gene>
    <name evidence="2" type="ORF">G3O08_14750</name>
</gene>
<comment type="caution">
    <text evidence="2">The sequence shown here is derived from an EMBL/GenBank/DDBJ whole genome shotgun (WGS) entry which is preliminary data.</text>
</comment>
<proteinExistence type="predicted"/>
<dbReference type="InterPro" id="IPR046232">
    <property type="entry name" value="DUF6265"/>
</dbReference>